<dbReference type="InterPro" id="IPR050749">
    <property type="entry name" value="Glycosyl_Hydrolase_47"/>
</dbReference>
<evidence type="ECO:0000256" key="8">
    <source>
        <dbReference type="PIRSR" id="PIRSR601382-3"/>
    </source>
</evidence>
<dbReference type="SUPFAM" id="SSF48225">
    <property type="entry name" value="Seven-hairpin glycosidases"/>
    <property type="match status" value="1"/>
</dbReference>
<feature type="active site" description="Proton donor" evidence="6">
    <location>
        <position position="442"/>
    </location>
</feature>
<dbReference type="GO" id="GO:0036503">
    <property type="term" value="P:ERAD pathway"/>
    <property type="evidence" value="ECO:0007669"/>
    <property type="project" value="UniProtKB-ARBA"/>
</dbReference>
<dbReference type="OMA" id="DERIMAW"/>
<dbReference type="Pfam" id="PF01532">
    <property type="entry name" value="Glyco_hydro_47"/>
    <property type="match status" value="1"/>
</dbReference>
<comment type="pathway">
    <text evidence="2">Protein modification; protein glycosylation.</text>
</comment>
<keyword evidence="5 8" id="KW-1015">Disulfide bond</keyword>
<evidence type="ECO:0000256" key="4">
    <source>
        <dbReference type="ARBA" id="ARBA00022801"/>
    </source>
</evidence>
<dbReference type="EC" id="3.2.1.-" evidence="9"/>
<keyword evidence="7" id="KW-0479">Metal-binding</keyword>
<feature type="active site" evidence="6">
    <location>
        <position position="468"/>
    </location>
</feature>
<feature type="active site" evidence="6">
    <location>
        <position position="308"/>
    </location>
</feature>
<sequence>MPRMNVVRRVVAIALLVAVTLFTFLRYEKSNETRDDRKIEADKNGIWGKDRPVVGWAAEVKPMDPMEVGTDAMEEAMDTTEVREKDTEMLAFVRNMIRHAWSGYVTYANGFDDLKPISKLGRNWYAGGSLRNTVLDSIDTLWIAGLQKEYEEARAMTTLLSFDVNARVSFFETTIRGLGGLLSAHSLTGDTHYLQLALDLGNRLLKAVNASTGIASSAIGLHSGRPEFFHWLDNKVSTAETGSYSLEFLYLSHHTGDRRFEEAAKAITRTFSHLRSNTTVKGLWPGRIDQNVLRLIDSGQYSVGGMIDSFYEYLLKVWVLVGRPIASDSAQSPESWATVLRSMYDESVDSILTHIAINSSKPLRRPIAYLPDTRPPGTRIPTGRSKVMEHLACFIPGLLALGVETSLSKNKTRDERIMAWAEDLSQGCAKMYTEGAFGIAPEIAFMEDERVRPASDFSEHSKYLLRPEVLESLFILHRLTHRPQYRRWARAILKSIERECRVDAGYAGIKHVGKARPEREYIDLQESFFIAETLKYGYLIFESDDVIPLDEWIFNTEAHPLRILQPTL</sequence>
<feature type="binding site" evidence="7">
    <location>
        <position position="556"/>
    </location>
    <ligand>
        <name>Ca(2+)</name>
        <dbReference type="ChEBI" id="CHEBI:29108"/>
    </ligand>
</feature>
<dbReference type="GO" id="GO:0005783">
    <property type="term" value="C:endoplasmic reticulum"/>
    <property type="evidence" value="ECO:0007669"/>
    <property type="project" value="TreeGrafter"/>
</dbReference>
<dbReference type="GO" id="GO:0005975">
    <property type="term" value="P:carbohydrate metabolic process"/>
    <property type="evidence" value="ECO:0007669"/>
    <property type="project" value="InterPro"/>
</dbReference>
<reference evidence="10 11" key="1">
    <citation type="journal article" date="2015" name="Genome Biol. Evol.">
        <title>Phylogenomic analyses indicate that early fungi evolved digesting cell walls of algal ancestors of land plants.</title>
        <authorList>
            <person name="Chang Y."/>
            <person name="Wang S."/>
            <person name="Sekimoto S."/>
            <person name="Aerts A.L."/>
            <person name="Choi C."/>
            <person name="Clum A."/>
            <person name="LaButti K.M."/>
            <person name="Lindquist E.A."/>
            <person name="Yee Ngan C."/>
            <person name="Ohm R.A."/>
            <person name="Salamov A.A."/>
            <person name="Grigoriev I.V."/>
            <person name="Spatafora J.W."/>
            <person name="Berbee M.L."/>
        </authorList>
    </citation>
    <scope>NUCLEOTIDE SEQUENCE [LARGE SCALE GENOMIC DNA]</scope>
    <source>
        <strain evidence="10 11">JEL478</strain>
    </source>
</reference>
<proteinExistence type="inferred from homology"/>
<comment type="cofactor">
    <cofactor evidence="1 7">
        <name>Ca(2+)</name>
        <dbReference type="ChEBI" id="CHEBI:29108"/>
    </cofactor>
</comment>
<dbReference type="AlphaFoldDB" id="A0A139A6C0"/>
<feature type="active site" description="Proton donor" evidence="6">
    <location>
        <position position="172"/>
    </location>
</feature>
<evidence type="ECO:0000256" key="2">
    <source>
        <dbReference type="ARBA" id="ARBA00004922"/>
    </source>
</evidence>
<accession>A0A139A6C0</accession>
<dbReference type="OrthoDB" id="8118055at2759"/>
<dbReference type="Proteomes" id="UP000070544">
    <property type="component" value="Unassembled WGS sequence"/>
</dbReference>
<dbReference type="GO" id="GO:0004571">
    <property type="term" value="F:mannosyl-oligosaccharide 1,2-alpha-mannosidase activity"/>
    <property type="evidence" value="ECO:0007669"/>
    <property type="project" value="InterPro"/>
</dbReference>
<comment type="similarity">
    <text evidence="3 9">Belongs to the glycosyl hydrolase 47 family.</text>
</comment>
<evidence type="ECO:0000256" key="5">
    <source>
        <dbReference type="ARBA" id="ARBA00023157"/>
    </source>
</evidence>
<keyword evidence="7" id="KW-0106">Calcium</keyword>
<dbReference type="PANTHER" id="PTHR11742">
    <property type="entry name" value="MANNOSYL-OLIGOSACCHARIDE ALPHA-1,2-MANNOSIDASE-RELATED"/>
    <property type="match status" value="1"/>
</dbReference>
<organism evidence="10 11">
    <name type="scientific">Gonapodya prolifera (strain JEL478)</name>
    <name type="common">Monoblepharis prolifera</name>
    <dbReference type="NCBI Taxonomy" id="1344416"/>
    <lineage>
        <taxon>Eukaryota</taxon>
        <taxon>Fungi</taxon>
        <taxon>Fungi incertae sedis</taxon>
        <taxon>Chytridiomycota</taxon>
        <taxon>Chytridiomycota incertae sedis</taxon>
        <taxon>Monoblepharidomycetes</taxon>
        <taxon>Monoblepharidales</taxon>
        <taxon>Gonapodyaceae</taxon>
        <taxon>Gonapodya</taxon>
    </lineage>
</organism>
<gene>
    <name evidence="10" type="ORF">M427DRAFT_60060</name>
</gene>
<keyword evidence="4 9" id="KW-0378">Hydrolase</keyword>
<dbReference type="Gene3D" id="1.50.10.10">
    <property type="match status" value="1"/>
</dbReference>
<dbReference type="PANTHER" id="PTHR11742:SF6">
    <property type="entry name" value="MANNOSYL-OLIGOSACCHARIDE ALPHA-1,2-MANNOSIDASE IA-RELATED"/>
    <property type="match status" value="1"/>
</dbReference>
<dbReference type="InterPro" id="IPR036026">
    <property type="entry name" value="Seven-hairpin_glycosidases"/>
</dbReference>
<dbReference type="STRING" id="1344416.A0A139A6C0"/>
<dbReference type="EMBL" id="KQ965794">
    <property type="protein sequence ID" value="KXS11923.1"/>
    <property type="molecule type" value="Genomic_DNA"/>
</dbReference>
<evidence type="ECO:0000256" key="7">
    <source>
        <dbReference type="PIRSR" id="PIRSR601382-2"/>
    </source>
</evidence>
<dbReference type="GO" id="GO:0000139">
    <property type="term" value="C:Golgi membrane"/>
    <property type="evidence" value="ECO:0007669"/>
    <property type="project" value="TreeGrafter"/>
</dbReference>
<dbReference type="InterPro" id="IPR001382">
    <property type="entry name" value="Glyco_hydro_47"/>
</dbReference>
<dbReference type="GO" id="GO:0005509">
    <property type="term" value="F:calcium ion binding"/>
    <property type="evidence" value="ECO:0007669"/>
    <property type="project" value="InterPro"/>
</dbReference>
<protein>
    <recommendedName>
        <fullName evidence="9">alpha-1,2-Mannosidase</fullName>
        <ecNumber evidence="9">3.2.1.-</ecNumber>
    </recommendedName>
</protein>
<evidence type="ECO:0000256" key="9">
    <source>
        <dbReference type="RuleBase" id="RU361193"/>
    </source>
</evidence>
<evidence type="ECO:0000256" key="3">
    <source>
        <dbReference type="ARBA" id="ARBA00007658"/>
    </source>
</evidence>
<evidence type="ECO:0000256" key="1">
    <source>
        <dbReference type="ARBA" id="ARBA00001913"/>
    </source>
</evidence>
<dbReference type="InterPro" id="IPR012341">
    <property type="entry name" value="6hp_glycosidase-like_sf"/>
</dbReference>
<evidence type="ECO:0000313" key="11">
    <source>
        <dbReference type="Proteomes" id="UP000070544"/>
    </source>
</evidence>
<evidence type="ECO:0000313" key="10">
    <source>
        <dbReference type="EMBL" id="KXS11923.1"/>
    </source>
</evidence>
<keyword evidence="11" id="KW-1185">Reference proteome</keyword>
<keyword evidence="9" id="KW-0326">Glycosidase</keyword>
<dbReference type="PRINTS" id="PR00747">
    <property type="entry name" value="GLYHDRLASE47"/>
</dbReference>
<feature type="disulfide bond" evidence="8">
    <location>
        <begin position="393"/>
        <end position="428"/>
    </location>
</feature>
<evidence type="ECO:0000256" key="6">
    <source>
        <dbReference type="PIRSR" id="PIRSR601382-1"/>
    </source>
</evidence>
<name>A0A139A6C0_GONPJ</name>